<organism evidence="1 2">
    <name type="scientific">Naganishia cerealis</name>
    <dbReference type="NCBI Taxonomy" id="610337"/>
    <lineage>
        <taxon>Eukaryota</taxon>
        <taxon>Fungi</taxon>
        <taxon>Dikarya</taxon>
        <taxon>Basidiomycota</taxon>
        <taxon>Agaricomycotina</taxon>
        <taxon>Tremellomycetes</taxon>
        <taxon>Filobasidiales</taxon>
        <taxon>Filobasidiaceae</taxon>
        <taxon>Naganishia</taxon>
    </lineage>
</organism>
<dbReference type="EMBL" id="JASBWR010000080">
    <property type="protein sequence ID" value="KAJ9097973.1"/>
    <property type="molecule type" value="Genomic_DNA"/>
</dbReference>
<reference evidence="1" key="1">
    <citation type="submission" date="2023-04" db="EMBL/GenBank/DDBJ databases">
        <title>Draft Genome sequencing of Naganishia species isolated from polar environments using Oxford Nanopore Technology.</title>
        <authorList>
            <person name="Leo P."/>
            <person name="Venkateswaran K."/>
        </authorList>
    </citation>
    <scope>NUCLEOTIDE SEQUENCE</scope>
    <source>
        <strain evidence="1">MNA-CCFEE 5261</strain>
    </source>
</reference>
<comment type="caution">
    <text evidence="1">The sequence shown here is derived from an EMBL/GenBank/DDBJ whole genome shotgun (WGS) entry which is preliminary data.</text>
</comment>
<keyword evidence="2" id="KW-1185">Reference proteome</keyword>
<dbReference type="Proteomes" id="UP001241377">
    <property type="component" value="Unassembled WGS sequence"/>
</dbReference>
<name>A0ACC2VF51_9TREE</name>
<protein>
    <submittedName>
        <fullName evidence="1">Uncharacterized protein</fullName>
    </submittedName>
</protein>
<gene>
    <name evidence="1" type="ORF">QFC19_006524</name>
</gene>
<sequence length="873" mass="98600">MSYYEALPTGLKPIHYDLLISDIDLDNDTFKGSTNVHLIAKEETSEVYLNYRELLISESEIHVEVDGSRVSVSGVEFNEKKEYFVVKLSQSIPKDAEVVVTVVYHGVLQTNMTGLYRSTYVLNGEKKVMISTQFEATDARKAFPCMDEPALKATFTVDLIIFDEWMALGNMPVDKELTTEGSGSRRVKFQKTPIMSTYLLAWACGEFEYIESFTSDLYHDDKPLPVRIYTTKGYKKEAEYASIITPKIVDYFSRIFEVKYPLPKLDLIAVHSYSHNAMENWGLITYRSTALLYSEEKSDPSYKKKVTYVVAHELAHQWFGNLVTMQWWDELWLNEGFATWVGYNAVDYLFPEWSIFNDFVSESLQQALDLDGLRNSHPIQVPVVDALDIDALFDKISYQKGASTILMISNFLGESTFLKGVAAYLNNNKFSNATSDDLWNAIEKVSGKPVKKMMDNWIKKIGFPVINVDVDTNTGSLILKQSRFLNGGDVKAEEDQTTWWIPLNIVGSVDSGASDFSGRNFTINKFSPGHGAFKLNRNTTGVYRVNYSPSVLETNILPHFDKFSATDKVGIIADTVSIAISGDKYTTTVTFLQLIKSVVEADQFGEDFVVWLELGVRLQSLSIVFPSLSYSWAAFARSIYTKLALKLLNSLIDASEFLKLKLKALILTASGVSGVKEVEDYAFELFEQWKAGKQLDPSLRSFVWSTVCASSKVNEEIFETIMKEVRSPSSLDSREIALGSLGNLSSVELANRVMNFVLDPETIPTMDAQFLCQSLSVNPKTKDIFLTFFKNNYDALYGLLSTNMVFLNGFVKTTLSNYLTTEQLSEIELIFIGRSVHGFDRSLEQVRDNVKINITWVERDEQPVANWLTSNGY</sequence>
<proteinExistence type="predicted"/>
<accession>A0ACC2VF51</accession>
<evidence type="ECO:0000313" key="2">
    <source>
        <dbReference type="Proteomes" id="UP001241377"/>
    </source>
</evidence>
<evidence type="ECO:0000313" key="1">
    <source>
        <dbReference type="EMBL" id="KAJ9097973.1"/>
    </source>
</evidence>